<keyword evidence="1" id="KW-0479">Metal-binding</keyword>
<dbReference type="PROSITE" id="PS00028">
    <property type="entry name" value="ZINC_FINGER_C2H2_1"/>
    <property type="match status" value="1"/>
</dbReference>
<dbReference type="Proteomes" id="UP001620626">
    <property type="component" value="Unassembled WGS sequence"/>
</dbReference>
<feature type="region of interest" description="Disordered" evidence="2">
    <location>
        <begin position="494"/>
        <end position="618"/>
    </location>
</feature>
<feature type="compositionally biased region" description="Polar residues" evidence="2">
    <location>
        <begin position="274"/>
        <end position="287"/>
    </location>
</feature>
<dbReference type="AlphaFoldDB" id="A0ABD2JGR6"/>
<feature type="compositionally biased region" description="Polar residues" evidence="2">
    <location>
        <begin position="39"/>
        <end position="48"/>
    </location>
</feature>
<evidence type="ECO:0000313" key="5">
    <source>
        <dbReference type="Proteomes" id="UP001620626"/>
    </source>
</evidence>
<feature type="domain" description="C2H2-type" evidence="3">
    <location>
        <begin position="412"/>
        <end position="438"/>
    </location>
</feature>
<comment type="caution">
    <text evidence="4">The sequence shown here is derived from an EMBL/GenBank/DDBJ whole genome shotgun (WGS) entry which is preliminary data.</text>
</comment>
<feature type="compositionally biased region" description="Low complexity" evidence="2">
    <location>
        <begin position="822"/>
        <end position="832"/>
    </location>
</feature>
<gene>
    <name evidence="4" type="ORF">niasHT_020219</name>
</gene>
<feature type="compositionally biased region" description="Basic and acidic residues" evidence="2">
    <location>
        <begin position="494"/>
        <end position="506"/>
    </location>
</feature>
<feature type="region of interest" description="Disordered" evidence="2">
    <location>
        <begin position="806"/>
        <end position="845"/>
    </location>
</feature>
<feature type="compositionally biased region" description="Gly residues" evidence="2">
    <location>
        <begin position="292"/>
        <end position="314"/>
    </location>
</feature>
<evidence type="ECO:0000256" key="2">
    <source>
        <dbReference type="SAM" id="MobiDB-lite"/>
    </source>
</evidence>
<name>A0ABD2JGR6_9BILA</name>
<feature type="region of interest" description="Disordered" evidence="2">
    <location>
        <begin position="125"/>
        <end position="160"/>
    </location>
</feature>
<feature type="compositionally biased region" description="Polar residues" evidence="2">
    <location>
        <begin position="581"/>
        <end position="599"/>
    </location>
</feature>
<dbReference type="InterPro" id="IPR013087">
    <property type="entry name" value="Znf_C2H2_type"/>
</dbReference>
<proteinExistence type="predicted"/>
<dbReference type="GO" id="GO:0008270">
    <property type="term" value="F:zinc ion binding"/>
    <property type="evidence" value="ECO:0007669"/>
    <property type="project" value="UniProtKB-KW"/>
</dbReference>
<evidence type="ECO:0000256" key="1">
    <source>
        <dbReference type="PROSITE-ProRule" id="PRU00042"/>
    </source>
</evidence>
<protein>
    <recommendedName>
        <fullName evidence="3">C2H2-type domain-containing protein</fullName>
    </recommendedName>
</protein>
<feature type="compositionally biased region" description="Low complexity" evidence="2">
    <location>
        <begin position="559"/>
        <end position="572"/>
    </location>
</feature>
<evidence type="ECO:0000259" key="3">
    <source>
        <dbReference type="PROSITE" id="PS50157"/>
    </source>
</evidence>
<feature type="compositionally biased region" description="Basic and acidic residues" evidence="2">
    <location>
        <begin position="133"/>
        <end position="153"/>
    </location>
</feature>
<dbReference type="EMBL" id="JBICBT010000973">
    <property type="protein sequence ID" value="KAL3089777.1"/>
    <property type="molecule type" value="Genomic_DNA"/>
</dbReference>
<feature type="compositionally biased region" description="Low complexity" evidence="2">
    <location>
        <begin position="659"/>
        <end position="672"/>
    </location>
</feature>
<reference evidence="4 5" key="1">
    <citation type="submission" date="2024-10" db="EMBL/GenBank/DDBJ databases">
        <authorList>
            <person name="Kim D."/>
        </authorList>
    </citation>
    <scope>NUCLEOTIDE SEQUENCE [LARGE SCALE GENOMIC DNA]</scope>
    <source>
        <strain evidence="4">BH-2024</strain>
    </source>
</reference>
<feature type="region of interest" description="Disordered" evidence="2">
    <location>
        <begin position="657"/>
        <end position="677"/>
    </location>
</feature>
<feature type="region of interest" description="Disordered" evidence="2">
    <location>
        <begin position="29"/>
        <end position="73"/>
    </location>
</feature>
<sequence length="1071" mass="111507">MADEFDDATDGRLVIATDDERMDCTESAILNSGAKGRENSSSLGQNESLKGPTKTELDTLTDGCPTKPENADKEMDCWNANSMVPDSASVDSKYITNEPTGSTADEHDKLQKQSELIKWEELEGGVVPSTESKSLESERVPRGSEAENKRHFTNESNKSSVIAQSQHGVHNFLHGGGDSKKKKLMLDKGTCVLSRPTGVHGLDEHLLAMRPGTNLTIDITIICKAGSNTLYISAKWKGREYHGVLTDGEPLFSHTYAQKRNAAQNAEKFAFENATGSNGNTANQKAQNAEKPGGGGMSGKRGGKRGVGGQPKGGSGEKRAKNQQTECQSVGDAKEETPRSSNNEEKVRTESSDGIVENAELGGGRQQTEEKPMGHSQGHNQQHHRRRTSSSASSGACVVKSGLYDADAASRMRCPHEQCGHRFETASELNAHLLIGTHRMAGEKAKIFEATASQTSSVQRVSVGCDPCFSSAASINTKDTSFCAKCQKELAPEKDKAPLEEVKRPQLLECDDGNGEKSKQKVAADNSPGFSDISDDAAPTLEKEESFDKQNDEAKKLLPSSAPAASVPSDAPNGTDGVTEEPSTSATHQQQNSFITNDSPLHPLSTDNKNDNETPSKSAAVSIIRQNLLTHSAKTKTADESTANGATKPVAKKTSSSVAATLAKTPTTTATTGNLGELNVANGNSPFLMASTSEMTAAAAPGFPFSQFLPFAPHLSQAFASALAQGTVPIGVVPSSIPSASPLGPSSSALAAGLKLMSPPSAAGLLSLGTPLAASVSQMPNCSGAPSKSAEPPAISQPIQHKIYELQQQQQQQQSGALLGRSSSTKPSTSASVGHAQSIQVGTPGAMGGGANAASTVDMALMRPNSAISAVGHNSHNQQQHLHNSQLHPSISQMPPQVNRQCPPGAPSPIGSVGVSAASAGPVMHHLPAPPLHHAFFPPLSSLIAGAGAQFGIPPGSAAASNILAAAQQQQQQQMAAFRRNNSASVGQSGAVTTNQQQQAVTAAQQPNASLLPPFVPQGLPPGMLAAAAASNFDLNALQHYAAALIASAPSSDGLGNASSAATQQQHPSQK</sequence>
<feature type="region of interest" description="Disordered" evidence="2">
    <location>
        <begin position="273"/>
        <end position="396"/>
    </location>
</feature>
<keyword evidence="1" id="KW-0863">Zinc-finger</keyword>
<keyword evidence="5" id="KW-1185">Reference proteome</keyword>
<feature type="compositionally biased region" description="Basic and acidic residues" evidence="2">
    <location>
        <begin position="541"/>
        <end position="556"/>
    </location>
</feature>
<evidence type="ECO:0000313" key="4">
    <source>
        <dbReference type="EMBL" id="KAL3089777.1"/>
    </source>
</evidence>
<dbReference type="PROSITE" id="PS50157">
    <property type="entry name" value="ZINC_FINGER_C2H2_2"/>
    <property type="match status" value="1"/>
</dbReference>
<organism evidence="4 5">
    <name type="scientific">Heterodera trifolii</name>
    <dbReference type="NCBI Taxonomy" id="157864"/>
    <lineage>
        <taxon>Eukaryota</taxon>
        <taxon>Metazoa</taxon>
        <taxon>Ecdysozoa</taxon>
        <taxon>Nematoda</taxon>
        <taxon>Chromadorea</taxon>
        <taxon>Rhabditida</taxon>
        <taxon>Tylenchina</taxon>
        <taxon>Tylenchomorpha</taxon>
        <taxon>Tylenchoidea</taxon>
        <taxon>Heteroderidae</taxon>
        <taxon>Heteroderinae</taxon>
        <taxon>Heterodera</taxon>
    </lineage>
</organism>
<keyword evidence="1" id="KW-0862">Zinc</keyword>
<feature type="compositionally biased region" description="Basic and acidic residues" evidence="2">
    <location>
        <begin position="332"/>
        <end position="351"/>
    </location>
</feature>
<accession>A0ABD2JGR6</accession>